<dbReference type="Gene3D" id="1.25.10.10">
    <property type="entry name" value="Leucine-rich Repeat Variant"/>
    <property type="match status" value="1"/>
</dbReference>
<feature type="region of interest" description="Disordered" evidence="1">
    <location>
        <begin position="516"/>
        <end position="544"/>
    </location>
</feature>
<protein>
    <recommendedName>
        <fullName evidence="4">Ricin B lectin domain-containing protein</fullName>
    </recommendedName>
</protein>
<dbReference type="STRING" id="703135.A0A2A9NHR4"/>
<dbReference type="Gene3D" id="2.80.10.50">
    <property type="match status" value="1"/>
</dbReference>
<dbReference type="AlphaFoldDB" id="A0A2A9NHR4"/>
<feature type="region of interest" description="Disordered" evidence="1">
    <location>
        <begin position="568"/>
        <end position="726"/>
    </location>
</feature>
<keyword evidence="3" id="KW-1185">Reference proteome</keyword>
<dbReference type="Proteomes" id="UP000242287">
    <property type="component" value="Unassembled WGS sequence"/>
</dbReference>
<dbReference type="InterPro" id="IPR011989">
    <property type="entry name" value="ARM-like"/>
</dbReference>
<evidence type="ECO:0000313" key="2">
    <source>
        <dbReference type="EMBL" id="PFH47316.1"/>
    </source>
</evidence>
<feature type="compositionally biased region" description="Polar residues" evidence="1">
    <location>
        <begin position="603"/>
        <end position="629"/>
    </location>
</feature>
<proteinExistence type="predicted"/>
<name>A0A2A9NHR4_9AGAR</name>
<feature type="compositionally biased region" description="Polar residues" evidence="1">
    <location>
        <begin position="636"/>
        <end position="663"/>
    </location>
</feature>
<evidence type="ECO:0000313" key="3">
    <source>
        <dbReference type="Proteomes" id="UP000242287"/>
    </source>
</evidence>
<feature type="compositionally biased region" description="Basic and acidic residues" evidence="1">
    <location>
        <begin position="592"/>
        <end position="602"/>
    </location>
</feature>
<dbReference type="EMBL" id="KZ302119">
    <property type="protein sequence ID" value="PFH47316.1"/>
    <property type="molecule type" value="Genomic_DNA"/>
</dbReference>
<sequence>MPLQSGCYYICNVKQRNIIFLKNDNDYEPLRGIAYPGRIAEDTGEKWDVTVFRNGKCTLQSARHTSYASTRTGHSLTSNDLVEAKTSGVSPAQYFCIEETNIRGQYTISATSSRLYWFLKDDESDTPIGLSPDASDPRCLWTFKSPSTLELQCAISFDQRQVSSTGVGPGYQLTVEDDGGVDDDTWLLTHHSGSKYIIRDFRADIYVRPNDKGTYLVTGEKRYAWTIKPDKDHPSCHIISTKRGGRQLMWTVKQSETMSYVGLTEDSESDSMCRILLIDPSDHNMQRFDYSANRITPEEFAGHLNSIHPDVQKRAIENIQIVVRNSDVMTDELLEALALVKSHSSPAARVQITEALKSIAEILFDALKHKTPLTTRKLIIQLLESIVKDQKYMQQIPFEICPAAITCLVDDLRLEDDETVMSVCNILRGIQSRLAKVEAEIIMQNLSYLLGRQQGEAVVATLHLLLSTVKVHQMDPDEEIIQQVKEIAESPDAQIKLPAMKVIDELEQGFKFDDMSDRSVHSEGDKEDVFSDWDGMGSEDDSAHSDTLLKHLTKQQQSMGDAKYLTIPVSNKSRMGPRRSHSPARPSSRLNRRTELSHEIRRSSSGIDLRQTSPKTSAVLQTQHSSSSLRVVIPKQATQTEQSRTTGRTDLNQTATPKLSLQTEHLKGTADLGTSTSSKPEDSSNKDDLRQKASSAQVLPKEQSGPSSANAKPRSAPAFRARFTYY</sequence>
<feature type="compositionally biased region" description="Basic and acidic residues" evidence="1">
    <location>
        <begin position="679"/>
        <end position="691"/>
    </location>
</feature>
<dbReference type="SUPFAM" id="SSF48371">
    <property type="entry name" value="ARM repeat"/>
    <property type="match status" value="1"/>
</dbReference>
<feature type="compositionally biased region" description="Basic and acidic residues" evidence="1">
    <location>
        <begin position="516"/>
        <end position="529"/>
    </location>
</feature>
<reference evidence="2 3" key="1">
    <citation type="submission" date="2014-02" db="EMBL/GenBank/DDBJ databases">
        <title>Transposable element dynamics among asymbiotic and ectomycorrhizal Amanita fungi.</title>
        <authorList>
            <consortium name="DOE Joint Genome Institute"/>
            <person name="Hess J."/>
            <person name="Skrede I."/>
            <person name="Wolfe B."/>
            <person name="LaButti K."/>
            <person name="Ohm R.A."/>
            <person name="Grigoriev I.V."/>
            <person name="Pringle A."/>
        </authorList>
    </citation>
    <scope>NUCLEOTIDE SEQUENCE [LARGE SCALE GENOMIC DNA]</scope>
    <source>
        <strain evidence="2 3">SKay4041</strain>
    </source>
</reference>
<evidence type="ECO:0000256" key="1">
    <source>
        <dbReference type="SAM" id="MobiDB-lite"/>
    </source>
</evidence>
<accession>A0A2A9NHR4</accession>
<evidence type="ECO:0008006" key="4">
    <source>
        <dbReference type="Google" id="ProtNLM"/>
    </source>
</evidence>
<dbReference type="InterPro" id="IPR016024">
    <property type="entry name" value="ARM-type_fold"/>
</dbReference>
<gene>
    <name evidence="2" type="ORF">AMATHDRAFT_6867</name>
</gene>
<organism evidence="2 3">
    <name type="scientific">Amanita thiersii Skay4041</name>
    <dbReference type="NCBI Taxonomy" id="703135"/>
    <lineage>
        <taxon>Eukaryota</taxon>
        <taxon>Fungi</taxon>
        <taxon>Dikarya</taxon>
        <taxon>Basidiomycota</taxon>
        <taxon>Agaricomycotina</taxon>
        <taxon>Agaricomycetes</taxon>
        <taxon>Agaricomycetidae</taxon>
        <taxon>Agaricales</taxon>
        <taxon>Pluteineae</taxon>
        <taxon>Amanitaceae</taxon>
        <taxon>Amanita</taxon>
    </lineage>
</organism>